<dbReference type="STRING" id="1107311.Q767_10550"/>
<feature type="binding site" description="axial binding residue" evidence="1">
    <location>
        <position position="360"/>
    </location>
    <ligand>
        <name>heme</name>
        <dbReference type="ChEBI" id="CHEBI:30413"/>
    </ligand>
    <ligandPart>
        <name>Fe</name>
        <dbReference type="ChEBI" id="CHEBI:18248"/>
    </ligandPart>
</feature>
<reference evidence="3 4" key="2">
    <citation type="journal article" date="2015" name="Stand. Genomic Sci.">
        <title>High quality draft genomic sequence of Flavobacterium enshiense DK69(T) and comparison among Flavobacterium genomes.</title>
        <authorList>
            <person name="Zeng Z."/>
            <person name="Chen C."/>
            <person name="Du H."/>
            <person name="Wang G."/>
            <person name="Li M."/>
        </authorList>
    </citation>
    <scope>NUCLEOTIDE SEQUENCE [LARGE SCALE GENOMIC DNA]</scope>
    <source>
        <strain evidence="3 4">DK69</strain>
    </source>
</reference>
<dbReference type="Proteomes" id="UP000030149">
    <property type="component" value="Unassembled WGS sequence"/>
</dbReference>
<keyword evidence="2" id="KW-0560">Oxidoreductase</keyword>
<dbReference type="SUPFAM" id="SSF48264">
    <property type="entry name" value="Cytochrome P450"/>
    <property type="match status" value="1"/>
</dbReference>
<evidence type="ECO:0008006" key="5">
    <source>
        <dbReference type="Google" id="ProtNLM"/>
    </source>
</evidence>
<dbReference type="EMBL" id="JRLZ01000009">
    <property type="protein sequence ID" value="KGO95654.1"/>
    <property type="molecule type" value="Genomic_DNA"/>
</dbReference>
<dbReference type="Gene3D" id="1.10.630.10">
    <property type="entry name" value="Cytochrome P450"/>
    <property type="match status" value="1"/>
</dbReference>
<accession>A0A0A2MTK8</accession>
<keyword evidence="1 2" id="KW-0479">Metal-binding</keyword>
<dbReference type="GO" id="GO:0016705">
    <property type="term" value="F:oxidoreductase activity, acting on paired donors, with incorporation or reduction of molecular oxygen"/>
    <property type="evidence" value="ECO:0007669"/>
    <property type="project" value="InterPro"/>
</dbReference>
<name>A0A0A2MTK8_9FLAO</name>
<comment type="cofactor">
    <cofactor evidence="1">
        <name>heme</name>
        <dbReference type="ChEBI" id="CHEBI:30413"/>
    </cofactor>
</comment>
<dbReference type="PANTHER" id="PTHR24301:SF2">
    <property type="entry name" value="THROMBOXANE-A SYNTHASE"/>
    <property type="match status" value="1"/>
</dbReference>
<evidence type="ECO:0000313" key="4">
    <source>
        <dbReference type="Proteomes" id="UP000030149"/>
    </source>
</evidence>
<keyword evidence="1 2" id="KW-0349">Heme</keyword>
<gene>
    <name evidence="3" type="ORF">Q767_10550</name>
</gene>
<dbReference type="InterPro" id="IPR036396">
    <property type="entry name" value="Cyt_P450_sf"/>
</dbReference>
<dbReference type="InterPro" id="IPR002401">
    <property type="entry name" value="Cyt_P450_E_grp-I"/>
</dbReference>
<dbReference type="PRINTS" id="PR00463">
    <property type="entry name" value="EP450I"/>
</dbReference>
<dbReference type="eggNOG" id="COG2124">
    <property type="taxonomic scope" value="Bacteria"/>
</dbReference>
<dbReference type="AlphaFoldDB" id="A0A0A2MTK8"/>
<dbReference type="InterPro" id="IPR001128">
    <property type="entry name" value="Cyt_P450"/>
</dbReference>
<dbReference type="GO" id="GO:0004497">
    <property type="term" value="F:monooxygenase activity"/>
    <property type="evidence" value="ECO:0007669"/>
    <property type="project" value="UniProtKB-KW"/>
</dbReference>
<dbReference type="InterPro" id="IPR017972">
    <property type="entry name" value="Cyt_P450_CS"/>
</dbReference>
<evidence type="ECO:0000256" key="1">
    <source>
        <dbReference type="PIRSR" id="PIRSR602401-1"/>
    </source>
</evidence>
<dbReference type="PRINTS" id="PR00385">
    <property type="entry name" value="P450"/>
</dbReference>
<reference evidence="4" key="1">
    <citation type="submission" date="2013-09" db="EMBL/GenBank/DDBJ databases">
        <authorList>
            <person name="Zeng Z."/>
            <person name="Chen C."/>
        </authorList>
    </citation>
    <scope>NUCLEOTIDE SEQUENCE [LARGE SCALE GENOMIC DNA]</scope>
    <source>
        <strain evidence="4">DK69</strain>
    </source>
</reference>
<organism evidence="3 4">
    <name type="scientific">Flavobacterium enshiense DK69</name>
    <dbReference type="NCBI Taxonomy" id="1107311"/>
    <lineage>
        <taxon>Bacteria</taxon>
        <taxon>Pseudomonadati</taxon>
        <taxon>Bacteroidota</taxon>
        <taxon>Flavobacteriia</taxon>
        <taxon>Flavobacteriales</taxon>
        <taxon>Flavobacteriaceae</taxon>
        <taxon>Flavobacterium</taxon>
    </lineage>
</organism>
<dbReference type="Pfam" id="PF00067">
    <property type="entry name" value="p450"/>
    <property type="match status" value="1"/>
</dbReference>
<keyword evidence="2" id="KW-0503">Monooxygenase</keyword>
<dbReference type="GO" id="GO:0005506">
    <property type="term" value="F:iron ion binding"/>
    <property type="evidence" value="ECO:0007669"/>
    <property type="project" value="InterPro"/>
</dbReference>
<proteinExistence type="inferred from homology"/>
<dbReference type="PANTHER" id="PTHR24301">
    <property type="entry name" value="THROMBOXANE-A SYNTHASE"/>
    <property type="match status" value="1"/>
</dbReference>
<protein>
    <recommendedName>
        <fullName evidence="5">Cytochrome P450</fullName>
    </recommendedName>
</protein>
<evidence type="ECO:0000313" key="3">
    <source>
        <dbReference type="EMBL" id="KGO95654.1"/>
    </source>
</evidence>
<dbReference type="PROSITE" id="PS00086">
    <property type="entry name" value="CYTOCHROME_P450"/>
    <property type="match status" value="1"/>
</dbReference>
<evidence type="ECO:0000256" key="2">
    <source>
        <dbReference type="RuleBase" id="RU000461"/>
    </source>
</evidence>
<dbReference type="PATRIC" id="fig|1107311.5.peg.634"/>
<keyword evidence="4" id="KW-1185">Reference proteome</keyword>
<comment type="caution">
    <text evidence="3">The sequence shown here is derived from an EMBL/GenBank/DDBJ whole genome shotgun (WGS) entry which is preliminary data.</text>
</comment>
<keyword evidence="1 2" id="KW-0408">Iron</keyword>
<comment type="similarity">
    <text evidence="2">Belongs to the cytochrome P450 family.</text>
</comment>
<dbReference type="GO" id="GO:0020037">
    <property type="term" value="F:heme binding"/>
    <property type="evidence" value="ECO:0007669"/>
    <property type="project" value="InterPro"/>
</dbReference>
<sequence>MREYGDIVNCGSLFFLISEPDIAKQILNRDQKDFNQEDFIGRRIKAVFGNGLVISSGEMWASERKLLNPLFKPQAIHSNMNEVIHEIDKTLDHWEAYVTSNQTFDLVNEMNIMTIMVSGKIFFDIDLKDKQSEVKQMLEIGTKYIVSGPPIYIPSWIPTIQHLKLRWINRKLDKLFKQIVQNRLESKVERNDFADIMINALAGSDASTEDRRLMLDEMKTMLAAGYFPVACTLSIFWHLMGKHPDYLSKITHEIRSKPADYNFTEHFYKDFPLSMQVVFETLRLYPIAFSIWRKSKIEQNIGGLNLSKGKTICISIFNIHRNPNIWDDPDKFYPERFDEETLRTKPKHHFMPFGWGSRSCIGDNLGFMMVYLAIIKIIQKFDVHVLPGQKLEVKESPLLSPKKVYAKINFNNHG</sequence>